<reference evidence="2 3" key="1">
    <citation type="journal article" date="2012" name="Science">
        <title>The Paleozoic origin of enzymatic lignin decomposition reconstructed from 31 fungal genomes.</title>
        <authorList>
            <person name="Floudas D."/>
            <person name="Binder M."/>
            <person name="Riley R."/>
            <person name="Barry K."/>
            <person name="Blanchette R.A."/>
            <person name="Henrissat B."/>
            <person name="Martinez A.T."/>
            <person name="Otillar R."/>
            <person name="Spatafora J.W."/>
            <person name="Yadav J.S."/>
            <person name="Aerts A."/>
            <person name="Benoit I."/>
            <person name="Boyd A."/>
            <person name="Carlson A."/>
            <person name="Copeland A."/>
            <person name="Coutinho P.M."/>
            <person name="de Vries R.P."/>
            <person name="Ferreira P."/>
            <person name="Findley K."/>
            <person name="Foster B."/>
            <person name="Gaskell J."/>
            <person name="Glotzer D."/>
            <person name="Gorecki P."/>
            <person name="Heitman J."/>
            <person name="Hesse C."/>
            <person name="Hori C."/>
            <person name="Igarashi K."/>
            <person name="Jurgens J.A."/>
            <person name="Kallen N."/>
            <person name="Kersten P."/>
            <person name="Kohler A."/>
            <person name="Kuees U."/>
            <person name="Kumar T.K.A."/>
            <person name="Kuo A."/>
            <person name="LaButti K."/>
            <person name="Larrondo L.F."/>
            <person name="Lindquist E."/>
            <person name="Ling A."/>
            <person name="Lombard V."/>
            <person name="Lucas S."/>
            <person name="Lundell T."/>
            <person name="Martin R."/>
            <person name="McLaughlin D.J."/>
            <person name="Morgenstern I."/>
            <person name="Morin E."/>
            <person name="Murat C."/>
            <person name="Nagy L.G."/>
            <person name="Nolan M."/>
            <person name="Ohm R.A."/>
            <person name="Patyshakuliyeva A."/>
            <person name="Rokas A."/>
            <person name="Ruiz-Duenas F.J."/>
            <person name="Sabat G."/>
            <person name="Salamov A."/>
            <person name="Samejima M."/>
            <person name="Schmutz J."/>
            <person name="Slot J.C."/>
            <person name="St John F."/>
            <person name="Stenlid J."/>
            <person name="Sun H."/>
            <person name="Sun S."/>
            <person name="Syed K."/>
            <person name="Tsang A."/>
            <person name="Wiebenga A."/>
            <person name="Young D."/>
            <person name="Pisabarro A."/>
            <person name="Eastwood D.C."/>
            <person name="Martin F."/>
            <person name="Cullen D."/>
            <person name="Grigoriev I.V."/>
            <person name="Hibbett D.S."/>
        </authorList>
    </citation>
    <scope>NUCLEOTIDE SEQUENCE [LARGE SCALE GENOMIC DNA]</scope>
    <source>
        <strain evidence="2 3">ATCC 11539</strain>
    </source>
</reference>
<keyword evidence="3" id="KW-1185">Reference proteome</keyword>
<evidence type="ECO:0000313" key="2">
    <source>
        <dbReference type="EMBL" id="EPQ53939.1"/>
    </source>
</evidence>
<proteinExistence type="predicted"/>
<organism evidence="2 3">
    <name type="scientific">Gloeophyllum trabeum (strain ATCC 11539 / FP-39264 / Madison 617)</name>
    <name type="common">Brown rot fungus</name>
    <dbReference type="NCBI Taxonomy" id="670483"/>
    <lineage>
        <taxon>Eukaryota</taxon>
        <taxon>Fungi</taxon>
        <taxon>Dikarya</taxon>
        <taxon>Basidiomycota</taxon>
        <taxon>Agaricomycotina</taxon>
        <taxon>Agaricomycetes</taxon>
        <taxon>Gloeophyllales</taxon>
        <taxon>Gloeophyllaceae</taxon>
        <taxon>Gloeophyllum</taxon>
    </lineage>
</organism>
<name>S7RMM9_GLOTA</name>
<dbReference type="Proteomes" id="UP000030669">
    <property type="component" value="Unassembled WGS sequence"/>
</dbReference>
<evidence type="ECO:0000256" key="1">
    <source>
        <dbReference type="SAM" id="MobiDB-lite"/>
    </source>
</evidence>
<dbReference type="KEGG" id="gtr:GLOTRDRAFT_139404"/>
<dbReference type="RefSeq" id="XP_007867310.1">
    <property type="nucleotide sequence ID" value="XM_007869119.1"/>
</dbReference>
<protein>
    <submittedName>
        <fullName evidence="2">Uncharacterized protein</fullName>
    </submittedName>
</protein>
<dbReference type="HOGENOM" id="CLU_1318148_0_0_1"/>
<gene>
    <name evidence="2" type="ORF">GLOTRDRAFT_139404</name>
</gene>
<sequence length="209" mass="22762">MSTQTYNLPTVISQQPIPLNDAPPSKASLPDTWVRVKYNIPNLPTAGSVVKVIKCVPVPDDGDYANKSTIDDSLYFIGWKVLVLRHEPVVAGKPPNTPIPHDCLTTDSRRGRPSETPLPGDSIVFTRSDTVCVSINGYNKHIPRGTPCRVLRGPISKSGTNVGARPAQGAHYTLAFWVEKQDRVEIQHLGHAVSANLFETIPCAEPPNP</sequence>
<dbReference type="EMBL" id="KB469304">
    <property type="protein sequence ID" value="EPQ53939.1"/>
    <property type="molecule type" value="Genomic_DNA"/>
</dbReference>
<feature type="non-terminal residue" evidence="2">
    <location>
        <position position="209"/>
    </location>
</feature>
<dbReference type="AlphaFoldDB" id="S7RMM9"/>
<feature type="region of interest" description="Disordered" evidence="1">
    <location>
        <begin position="94"/>
        <end position="120"/>
    </location>
</feature>
<accession>S7RMM9</accession>
<dbReference type="GeneID" id="19304238"/>
<evidence type="ECO:0000313" key="3">
    <source>
        <dbReference type="Proteomes" id="UP000030669"/>
    </source>
</evidence>